<sequence length="1156" mass="128954">MDDVTWQQLLRSCAEELGDDVAEPPESFELCVLAKVAAKRFNLPKRTLESQLLGAQSLQQSRVLLQQVLPALPTAELQQLLRSTSRSRRLRSRRLSRARELLQQLGPERCRSPWGAPFCRQLRTEAADLRAEAAEAAELPERFTGLQAPVTLGPPAFFPVGNAAGRFAPLTAGLDLSDVSDPRDVALLFVGLSDPRHLFAALLHGALAVKRWRCAMNDLNAETSARNALILQLLVDSSEALSRRIWTIFALWWFHELPLDALPLLRAAAAAALPRCCSATGAVLEMWSEQWRAATGEQAFEGSEMEEVLGSVQFDLPPGFSETGWLKQPVTCNATLRHSSARLQYQLHRGLDAGSDGWQLCSDGVLLWPEEMLEPEGLATREAYLGALAKLFPPFAAKLLQLHQQLRESSLEWSCVAGDCLVIARQLEASGPFHRIFTSNVADHVGLPGLVLALAPLLVPGGKLSCSLNNNLKALDFNGDVVSLVPKLYGIDLQTFAQHMGVTCEKVEGAQDQLWITRSSSEMLPADGTALASWILHSTSQLHRCPAPDPETLRRRGASGETWGMAQRFARRFTCSKVTVPVLAALLRRLHTLDAPRANELLGQLKGAAPSAQMRLAQCLPDLHPLRTWTLVRFQLPSTDLPRWAWRSHPTVLLLWLRPEAFAAATGCPLQPQEPKWHRCNTPKQLKFVEGGVWGQLKWALERPGDEVQVIDGFDLNLLESGDLEATFALDSSEVAFGVAGAAFLLSVVDNVIVSGPHEPKAEEFGRAGADISDSEFLRVTEILKIDTEFVRKVFQRCAGASHSTMDKLWLGYEQFEKSQGNPAMAAKYMSEHMPRYVRGKAAYKELSQLGNNMDFYAVAVPITPKTQLEQKKLFDQWRAMLRFERTNPLQLEGEELTARVALVYQQASLACGFAPDLWYDFSAWLDLGGKQEEATEVLRKAVQRFLPKDLTLRLLLAQRYELGESPLPTGQLEAADEAYRKLMEDMPKPCPLALINFLGYVRRQRGANDFRDSFLEASESSPHCTWEVYVFAAMTEYHVYGAMEAAAGVFRLGLERYGDREPSMLAAYVNFLIGCNDLRSARAELTQGVLEKLQQAVRDKLANREESRAMRESLAFLWQKWARLENYFGDAEAVRRATSFRDSEYRNLQRDLEVD</sequence>
<dbReference type="InterPro" id="IPR045243">
    <property type="entry name" value="Rna14-like"/>
</dbReference>
<evidence type="ECO:0000313" key="8">
    <source>
        <dbReference type="Proteomes" id="UP001152797"/>
    </source>
</evidence>
<gene>
    <name evidence="6" type="ORF">C1SCF055_LOCUS33547</name>
</gene>
<feature type="domain" description="Suppressor of forked" evidence="4">
    <location>
        <begin position="789"/>
        <end position="1137"/>
    </location>
</feature>
<dbReference type="Pfam" id="PF14737">
    <property type="entry name" value="DUF4470"/>
    <property type="match status" value="1"/>
</dbReference>
<dbReference type="Pfam" id="PF05843">
    <property type="entry name" value="Suf"/>
    <property type="match status" value="1"/>
</dbReference>
<accession>A0A9P1GC92</accession>
<protein>
    <recommendedName>
        <fullName evidence="9">DUF4470 domain-containing protein</fullName>
    </recommendedName>
</protein>
<dbReference type="AlphaFoldDB" id="A0A9P1GC92"/>
<dbReference type="InterPro" id="IPR027974">
    <property type="entry name" value="DUF4470"/>
</dbReference>
<evidence type="ECO:0000313" key="6">
    <source>
        <dbReference type="EMBL" id="CAI4008065.1"/>
    </source>
</evidence>
<dbReference type="GO" id="GO:0005634">
    <property type="term" value="C:nucleus"/>
    <property type="evidence" value="ECO:0007669"/>
    <property type="project" value="UniProtKB-SubCell"/>
</dbReference>
<evidence type="ECO:0008006" key="9">
    <source>
        <dbReference type="Google" id="ProtNLM"/>
    </source>
</evidence>
<dbReference type="EMBL" id="CAMXCT020004190">
    <property type="protein sequence ID" value="CAL1161440.1"/>
    <property type="molecule type" value="Genomic_DNA"/>
</dbReference>
<keyword evidence="2" id="KW-0677">Repeat</keyword>
<keyword evidence="8" id="KW-1185">Reference proteome</keyword>
<name>A0A9P1GC92_9DINO</name>
<dbReference type="SMART" id="SM00386">
    <property type="entry name" value="HAT"/>
    <property type="match status" value="4"/>
</dbReference>
<evidence type="ECO:0000256" key="3">
    <source>
        <dbReference type="ARBA" id="ARBA00023242"/>
    </source>
</evidence>
<dbReference type="EMBL" id="CAMXCT030004190">
    <property type="protein sequence ID" value="CAL4795377.1"/>
    <property type="molecule type" value="Genomic_DNA"/>
</dbReference>
<organism evidence="6">
    <name type="scientific">Cladocopium goreaui</name>
    <dbReference type="NCBI Taxonomy" id="2562237"/>
    <lineage>
        <taxon>Eukaryota</taxon>
        <taxon>Sar</taxon>
        <taxon>Alveolata</taxon>
        <taxon>Dinophyceae</taxon>
        <taxon>Suessiales</taxon>
        <taxon>Symbiodiniaceae</taxon>
        <taxon>Cladocopium</taxon>
    </lineage>
</organism>
<dbReference type="InterPro" id="IPR008847">
    <property type="entry name" value="Suf"/>
</dbReference>
<dbReference type="PANTHER" id="PTHR19980:SF0">
    <property type="entry name" value="CLEAVAGE STIMULATION FACTOR SUBUNIT 3"/>
    <property type="match status" value="1"/>
</dbReference>
<reference evidence="6" key="1">
    <citation type="submission" date="2022-10" db="EMBL/GenBank/DDBJ databases">
        <authorList>
            <person name="Chen Y."/>
            <person name="Dougan E. K."/>
            <person name="Chan C."/>
            <person name="Rhodes N."/>
            <person name="Thang M."/>
        </authorList>
    </citation>
    <scope>NUCLEOTIDE SEQUENCE</scope>
</reference>
<dbReference type="GO" id="GO:0003729">
    <property type="term" value="F:mRNA binding"/>
    <property type="evidence" value="ECO:0007669"/>
    <property type="project" value="TreeGrafter"/>
</dbReference>
<proteinExistence type="predicted"/>
<dbReference type="EMBL" id="CAMXCT010004190">
    <property type="protein sequence ID" value="CAI4008065.1"/>
    <property type="molecule type" value="Genomic_DNA"/>
</dbReference>
<evidence type="ECO:0000313" key="7">
    <source>
        <dbReference type="EMBL" id="CAL4795377.1"/>
    </source>
</evidence>
<evidence type="ECO:0000256" key="2">
    <source>
        <dbReference type="ARBA" id="ARBA00022737"/>
    </source>
</evidence>
<dbReference type="InterPro" id="IPR011990">
    <property type="entry name" value="TPR-like_helical_dom_sf"/>
</dbReference>
<feature type="domain" description="DUF4470" evidence="5">
    <location>
        <begin position="181"/>
        <end position="249"/>
    </location>
</feature>
<dbReference type="Gene3D" id="1.25.40.1040">
    <property type="match status" value="1"/>
</dbReference>
<evidence type="ECO:0000259" key="4">
    <source>
        <dbReference type="Pfam" id="PF05843"/>
    </source>
</evidence>
<comment type="subcellular location">
    <subcellularLocation>
        <location evidence="1">Nucleus</location>
    </subcellularLocation>
</comment>
<dbReference type="PANTHER" id="PTHR19980">
    <property type="entry name" value="RNA CLEAVAGE STIMULATION FACTOR"/>
    <property type="match status" value="1"/>
</dbReference>
<evidence type="ECO:0000259" key="5">
    <source>
        <dbReference type="Pfam" id="PF14737"/>
    </source>
</evidence>
<evidence type="ECO:0000256" key="1">
    <source>
        <dbReference type="ARBA" id="ARBA00004123"/>
    </source>
</evidence>
<comment type="caution">
    <text evidence="6">The sequence shown here is derived from an EMBL/GenBank/DDBJ whole genome shotgun (WGS) entry which is preliminary data.</text>
</comment>
<dbReference type="InterPro" id="IPR003107">
    <property type="entry name" value="HAT"/>
</dbReference>
<reference evidence="7 8" key="2">
    <citation type="submission" date="2024-05" db="EMBL/GenBank/DDBJ databases">
        <authorList>
            <person name="Chen Y."/>
            <person name="Shah S."/>
            <person name="Dougan E. K."/>
            <person name="Thang M."/>
            <person name="Chan C."/>
        </authorList>
    </citation>
    <scope>NUCLEOTIDE SEQUENCE [LARGE SCALE GENOMIC DNA]</scope>
</reference>
<keyword evidence="3" id="KW-0539">Nucleus</keyword>
<dbReference type="SUPFAM" id="SSF48452">
    <property type="entry name" value="TPR-like"/>
    <property type="match status" value="1"/>
</dbReference>
<dbReference type="GO" id="GO:0031124">
    <property type="term" value="P:mRNA 3'-end processing"/>
    <property type="evidence" value="ECO:0007669"/>
    <property type="project" value="InterPro"/>
</dbReference>
<dbReference type="Proteomes" id="UP001152797">
    <property type="component" value="Unassembled WGS sequence"/>
</dbReference>
<dbReference type="OrthoDB" id="3366823at2759"/>